<dbReference type="AlphaFoldDB" id="A0A2S0UK76"/>
<dbReference type="RefSeq" id="WP_108435043.1">
    <property type="nucleotide sequence ID" value="NZ_CP028918.1"/>
</dbReference>
<reference evidence="1 2" key="1">
    <citation type="submission" date="2018-04" db="EMBL/GenBank/DDBJ databases">
        <title>Genome sequencing of Gemmobacter.</title>
        <authorList>
            <person name="Yi H."/>
            <person name="Baek M.-G."/>
        </authorList>
    </citation>
    <scope>NUCLEOTIDE SEQUENCE [LARGE SCALE GENOMIC DNA]</scope>
    <source>
        <strain evidence="1 2">HYN0069</strain>
    </source>
</reference>
<dbReference type="Pfam" id="PF05930">
    <property type="entry name" value="Phage_AlpA"/>
    <property type="match status" value="1"/>
</dbReference>
<dbReference type="InterPro" id="IPR009061">
    <property type="entry name" value="DNA-bd_dom_put_sf"/>
</dbReference>
<dbReference type="Gene3D" id="1.10.238.160">
    <property type="match status" value="1"/>
</dbReference>
<protein>
    <submittedName>
        <fullName evidence="1">AlpA family transcriptional regulator</fullName>
    </submittedName>
</protein>
<proteinExistence type="predicted"/>
<dbReference type="SUPFAM" id="SSF46955">
    <property type="entry name" value="Putative DNA-binding domain"/>
    <property type="match status" value="1"/>
</dbReference>
<dbReference type="InterPro" id="IPR010260">
    <property type="entry name" value="AlpA"/>
</dbReference>
<accession>A0A2S0UK76</accession>
<keyword evidence="2" id="KW-1185">Reference proteome</keyword>
<evidence type="ECO:0000313" key="1">
    <source>
        <dbReference type="EMBL" id="AWB48224.1"/>
    </source>
</evidence>
<name>A0A2S0UK76_9RHOB</name>
<dbReference type="EMBL" id="CP028918">
    <property type="protein sequence ID" value="AWB48224.1"/>
    <property type="molecule type" value="Genomic_DNA"/>
</dbReference>
<evidence type="ECO:0000313" key="2">
    <source>
        <dbReference type="Proteomes" id="UP000244496"/>
    </source>
</evidence>
<dbReference type="Proteomes" id="UP000244496">
    <property type="component" value="Chromosome"/>
</dbReference>
<sequence>MPKLNEAQTAQAAYVTDTTLARHFGVNRATIWAWVNRNGFPAPVKLSPQMTRWTWADVHAWEAAQARAG</sequence>
<gene>
    <name evidence="1" type="ORF">HYN69_06615</name>
</gene>
<organism evidence="1 2">
    <name type="scientific">Paragemmobacter aquarius</name>
    <dbReference type="NCBI Taxonomy" id="2169400"/>
    <lineage>
        <taxon>Bacteria</taxon>
        <taxon>Pseudomonadati</taxon>
        <taxon>Pseudomonadota</taxon>
        <taxon>Alphaproteobacteria</taxon>
        <taxon>Rhodobacterales</taxon>
        <taxon>Paracoccaceae</taxon>
        <taxon>Paragemmobacter</taxon>
    </lineage>
</organism>
<dbReference type="KEGG" id="geh:HYN69_06615"/>
<dbReference type="OrthoDB" id="8452166at2"/>